<keyword evidence="2" id="KW-1185">Reference proteome</keyword>
<evidence type="ECO:0000313" key="1">
    <source>
        <dbReference type="EMBL" id="SFU09857.1"/>
    </source>
</evidence>
<dbReference type="AlphaFoldDB" id="A0A1I7DDZ1"/>
<reference evidence="2" key="1">
    <citation type="submission" date="2016-10" db="EMBL/GenBank/DDBJ databases">
        <authorList>
            <person name="Varghese N."/>
            <person name="Submissions S."/>
        </authorList>
    </citation>
    <scope>NUCLEOTIDE SEQUENCE [LARGE SCALE GENOMIC DNA]</scope>
    <source>
        <strain evidence="2">DSM 46136</strain>
    </source>
</reference>
<sequence>MCSARNVELVRAIGAAHVIHFTAAVSGSLVQVHRPAAVVPGGDEPLDGGE</sequence>
<dbReference type="EMBL" id="FPBA01000049">
    <property type="protein sequence ID" value="SFU09857.1"/>
    <property type="molecule type" value="Genomic_DNA"/>
</dbReference>
<evidence type="ECO:0000313" key="2">
    <source>
        <dbReference type="Proteomes" id="UP000199546"/>
    </source>
</evidence>
<accession>A0A1I7DDZ1</accession>
<proteinExistence type="predicted"/>
<organism evidence="1 2">
    <name type="scientific">Geodermatophilus amargosae</name>
    <dbReference type="NCBI Taxonomy" id="1296565"/>
    <lineage>
        <taxon>Bacteria</taxon>
        <taxon>Bacillati</taxon>
        <taxon>Actinomycetota</taxon>
        <taxon>Actinomycetes</taxon>
        <taxon>Geodermatophilales</taxon>
        <taxon>Geodermatophilaceae</taxon>
        <taxon>Geodermatophilus</taxon>
    </lineage>
</organism>
<gene>
    <name evidence="1" type="ORF">SAMN05660657_05660</name>
</gene>
<dbReference type="Proteomes" id="UP000199546">
    <property type="component" value="Unassembled WGS sequence"/>
</dbReference>
<protein>
    <submittedName>
        <fullName evidence="1">Uncharacterized protein</fullName>
    </submittedName>
</protein>
<name>A0A1I7DDZ1_9ACTN</name>
<dbReference type="STRING" id="1296565.SAMN05660657_05660"/>